<keyword evidence="4 7" id="KW-0812">Transmembrane</keyword>
<dbReference type="GO" id="GO:0005886">
    <property type="term" value="C:plasma membrane"/>
    <property type="evidence" value="ECO:0007669"/>
    <property type="project" value="UniProtKB-SubCell"/>
</dbReference>
<dbReference type="PROSITE" id="PS50928">
    <property type="entry name" value="ABC_TM1"/>
    <property type="match status" value="1"/>
</dbReference>
<gene>
    <name evidence="9" type="ORF">UFOPK2975_00182</name>
</gene>
<sequence>MSAPTSYWGSMFRFIVRRLVVMPFLLFGIVTISFAISRFIPSDPLISIVGERQLNNPVVVLAAKQRWGLDKSMFGQYTSYMSNLAKGDLGISFRTKTPVVGDLIDRLPATFELAFTAMFFGTVGGVLLGVLAASRRNKVADHVSRLFALVGSSLPVFWLGLVLLYVFYARFGLMPGPGRLPPRVDAPNDITGFYLFDAILSGDFSLVWPIIQRLLLPAFALGWGLMGIISRLVRSSMLDELQADYVRTARAKGLTERVVFCKHALRNALLPVLTVLGFSIASLLTGAVLTETIFSWNGVGSYAVSATRSLDYPAINGVCILGGIVFLISNLITDVLYAYADPKIRLA</sequence>
<feature type="transmembrane region" description="Helical" evidence="7">
    <location>
        <begin position="210"/>
        <end position="229"/>
    </location>
</feature>
<evidence type="ECO:0000313" key="9">
    <source>
        <dbReference type="EMBL" id="CAB4785450.1"/>
    </source>
</evidence>
<feature type="transmembrane region" description="Helical" evidence="7">
    <location>
        <begin position="314"/>
        <end position="340"/>
    </location>
</feature>
<evidence type="ECO:0000256" key="2">
    <source>
        <dbReference type="ARBA" id="ARBA00022448"/>
    </source>
</evidence>
<dbReference type="PANTHER" id="PTHR43163:SF6">
    <property type="entry name" value="DIPEPTIDE TRANSPORT SYSTEM PERMEASE PROTEIN DPPB-RELATED"/>
    <property type="match status" value="1"/>
</dbReference>
<evidence type="ECO:0000256" key="4">
    <source>
        <dbReference type="ARBA" id="ARBA00022692"/>
    </source>
</evidence>
<dbReference type="AlphaFoldDB" id="A0A6J6WL09"/>
<dbReference type="InterPro" id="IPR035906">
    <property type="entry name" value="MetI-like_sf"/>
</dbReference>
<keyword evidence="2" id="KW-0813">Transport</keyword>
<evidence type="ECO:0000256" key="5">
    <source>
        <dbReference type="ARBA" id="ARBA00022989"/>
    </source>
</evidence>
<comment type="subcellular location">
    <subcellularLocation>
        <location evidence="1">Cell membrane</location>
        <topology evidence="1">Multi-pass membrane protein</topology>
    </subcellularLocation>
</comment>
<proteinExistence type="predicted"/>
<keyword evidence="5 7" id="KW-1133">Transmembrane helix</keyword>
<dbReference type="CDD" id="cd06261">
    <property type="entry name" value="TM_PBP2"/>
    <property type="match status" value="1"/>
</dbReference>
<evidence type="ECO:0000256" key="1">
    <source>
        <dbReference type="ARBA" id="ARBA00004651"/>
    </source>
</evidence>
<evidence type="ECO:0000256" key="6">
    <source>
        <dbReference type="ARBA" id="ARBA00023136"/>
    </source>
</evidence>
<dbReference type="InterPro" id="IPR000515">
    <property type="entry name" value="MetI-like"/>
</dbReference>
<reference evidence="9" key="1">
    <citation type="submission" date="2020-05" db="EMBL/GenBank/DDBJ databases">
        <authorList>
            <person name="Chiriac C."/>
            <person name="Salcher M."/>
            <person name="Ghai R."/>
            <person name="Kavagutti S V."/>
        </authorList>
    </citation>
    <scope>NUCLEOTIDE SEQUENCE</scope>
</reference>
<feature type="domain" description="ABC transmembrane type-1" evidence="8">
    <location>
        <begin position="107"/>
        <end position="337"/>
    </location>
</feature>
<dbReference type="Gene3D" id="1.10.3720.10">
    <property type="entry name" value="MetI-like"/>
    <property type="match status" value="1"/>
</dbReference>
<dbReference type="Pfam" id="PF19300">
    <property type="entry name" value="BPD_transp_1_N"/>
    <property type="match status" value="1"/>
</dbReference>
<name>A0A6J6WL09_9ZZZZ</name>
<dbReference type="SUPFAM" id="SSF161098">
    <property type="entry name" value="MetI-like"/>
    <property type="match status" value="1"/>
</dbReference>
<evidence type="ECO:0000259" key="8">
    <source>
        <dbReference type="PROSITE" id="PS50928"/>
    </source>
</evidence>
<feature type="transmembrane region" description="Helical" evidence="7">
    <location>
        <begin position="113"/>
        <end position="134"/>
    </location>
</feature>
<organism evidence="9">
    <name type="scientific">freshwater metagenome</name>
    <dbReference type="NCBI Taxonomy" id="449393"/>
    <lineage>
        <taxon>unclassified sequences</taxon>
        <taxon>metagenomes</taxon>
        <taxon>ecological metagenomes</taxon>
    </lineage>
</organism>
<dbReference type="EMBL" id="CAFAAG010000006">
    <property type="protein sequence ID" value="CAB4785450.1"/>
    <property type="molecule type" value="Genomic_DNA"/>
</dbReference>
<feature type="transmembrane region" description="Helical" evidence="7">
    <location>
        <begin position="146"/>
        <end position="168"/>
    </location>
</feature>
<dbReference type="PANTHER" id="PTHR43163">
    <property type="entry name" value="DIPEPTIDE TRANSPORT SYSTEM PERMEASE PROTEIN DPPB-RELATED"/>
    <property type="match status" value="1"/>
</dbReference>
<feature type="transmembrane region" description="Helical" evidence="7">
    <location>
        <begin position="20"/>
        <end position="40"/>
    </location>
</feature>
<evidence type="ECO:0000256" key="7">
    <source>
        <dbReference type="SAM" id="Phobius"/>
    </source>
</evidence>
<evidence type="ECO:0000256" key="3">
    <source>
        <dbReference type="ARBA" id="ARBA00022475"/>
    </source>
</evidence>
<dbReference type="InterPro" id="IPR045621">
    <property type="entry name" value="BPD_transp_1_N"/>
</dbReference>
<keyword evidence="3" id="KW-1003">Cell membrane</keyword>
<protein>
    <submittedName>
        <fullName evidence="9">Unannotated protein</fullName>
    </submittedName>
</protein>
<dbReference type="Pfam" id="PF00528">
    <property type="entry name" value="BPD_transp_1"/>
    <property type="match status" value="1"/>
</dbReference>
<keyword evidence="6 7" id="KW-0472">Membrane</keyword>
<accession>A0A6J6WL09</accession>
<dbReference type="GO" id="GO:0071916">
    <property type="term" value="F:dipeptide transmembrane transporter activity"/>
    <property type="evidence" value="ECO:0007669"/>
    <property type="project" value="TreeGrafter"/>
</dbReference>
<feature type="transmembrane region" description="Helical" evidence="7">
    <location>
        <begin position="272"/>
        <end position="294"/>
    </location>
</feature>